<feature type="chain" id="PRO_5041649477" description="Calx-beta domain-containing protein" evidence="22">
    <location>
        <begin position="21"/>
        <end position="946"/>
    </location>
</feature>
<reference evidence="24" key="1">
    <citation type="submission" date="2023-07" db="EMBL/GenBank/DDBJ databases">
        <title>Chromosome-level genome assembly of Artemia franciscana.</title>
        <authorList>
            <person name="Jo E."/>
        </authorList>
    </citation>
    <scope>NUCLEOTIDE SEQUENCE</scope>
    <source>
        <tissue evidence="24">Whole body</tissue>
    </source>
</reference>
<dbReference type="NCBIfam" id="TIGR00845">
    <property type="entry name" value="caca"/>
    <property type="match status" value="1"/>
</dbReference>
<keyword evidence="12" id="KW-0112">Calmodulin-binding</keyword>
<dbReference type="PANTHER" id="PTHR11878:SF65">
    <property type="entry name" value="NA_CA-EXCHANGE PROTEIN, ISOFORM G"/>
    <property type="match status" value="1"/>
</dbReference>
<feature type="transmembrane region" description="Helical" evidence="21">
    <location>
        <begin position="56"/>
        <end position="74"/>
    </location>
</feature>
<accession>A0AA88H9C4</accession>
<keyword evidence="10" id="KW-0677">Repeat</keyword>
<evidence type="ECO:0000256" key="3">
    <source>
        <dbReference type="ARBA" id="ARBA00022448"/>
    </source>
</evidence>
<evidence type="ECO:0000313" key="25">
    <source>
        <dbReference type="Proteomes" id="UP001187531"/>
    </source>
</evidence>
<comment type="subcellular location">
    <subcellularLocation>
        <location evidence="1">Cell membrane</location>
        <topology evidence="1">Multi-pass membrane protein</topology>
    </subcellularLocation>
</comment>
<keyword evidence="7 21" id="KW-0812">Transmembrane</keyword>
<evidence type="ECO:0000256" key="18">
    <source>
        <dbReference type="ARBA" id="ARBA00023201"/>
    </source>
</evidence>
<evidence type="ECO:0000256" key="22">
    <source>
        <dbReference type="SAM" id="SignalP"/>
    </source>
</evidence>
<dbReference type="Pfam" id="PF01699">
    <property type="entry name" value="Na_Ca_ex"/>
    <property type="match status" value="3"/>
</dbReference>
<keyword evidence="9 22" id="KW-0732">Signal</keyword>
<feature type="transmembrane region" description="Helical" evidence="21">
    <location>
        <begin position="771"/>
        <end position="791"/>
    </location>
</feature>
<keyword evidence="14" id="KW-0915">Sodium</keyword>
<comment type="similarity">
    <text evidence="2">Belongs to the Ca(2+):cation antiporter (CaCA) (TC 2.A.19) family. SLC8 subfamily.</text>
</comment>
<dbReference type="InterPro" id="IPR044880">
    <property type="entry name" value="NCX_ion-bd_dom_sf"/>
</dbReference>
<dbReference type="AlphaFoldDB" id="A0AA88H9C4"/>
<keyword evidence="11" id="KW-0106">Calcium</keyword>
<dbReference type="InterPro" id="IPR003644">
    <property type="entry name" value="Calx_beta"/>
</dbReference>
<dbReference type="GO" id="GO:0030424">
    <property type="term" value="C:axon"/>
    <property type="evidence" value="ECO:0007669"/>
    <property type="project" value="TreeGrafter"/>
</dbReference>
<dbReference type="InterPro" id="IPR004836">
    <property type="entry name" value="Na_Ca_Ex"/>
</dbReference>
<dbReference type="InterPro" id="IPR004837">
    <property type="entry name" value="NaCa_Exmemb"/>
</dbReference>
<evidence type="ECO:0000256" key="11">
    <source>
        <dbReference type="ARBA" id="ARBA00022837"/>
    </source>
</evidence>
<keyword evidence="25" id="KW-1185">Reference proteome</keyword>
<keyword evidence="20" id="KW-0175">Coiled coil</keyword>
<evidence type="ECO:0000256" key="14">
    <source>
        <dbReference type="ARBA" id="ARBA00023053"/>
    </source>
</evidence>
<dbReference type="Proteomes" id="UP001187531">
    <property type="component" value="Unassembled WGS sequence"/>
</dbReference>
<organism evidence="24 25">
    <name type="scientific">Artemia franciscana</name>
    <name type="common">Brine shrimp</name>
    <name type="synonym">Artemia sanfranciscana</name>
    <dbReference type="NCBI Taxonomy" id="6661"/>
    <lineage>
        <taxon>Eukaryota</taxon>
        <taxon>Metazoa</taxon>
        <taxon>Ecdysozoa</taxon>
        <taxon>Arthropoda</taxon>
        <taxon>Crustacea</taxon>
        <taxon>Branchiopoda</taxon>
        <taxon>Anostraca</taxon>
        <taxon>Artemiidae</taxon>
        <taxon>Artemia</taxon>
    </lineage>
</organism>
<evidence type="ECO:0000256" key="6">
    <source>
        <dbReference type="ARBA" id="ARBA00022568"/>
    </source>
</evidence>
<dbReference type="EMBL" id="JAVRJZ010000019">
    <property type="protein sequence ID" value="KAK2707845.1"/>
    <property type="molecule type" value="Genomic_DNA"/>
</dbReference>
<dbReference type="PRINTS" id="PR01259">
    <property type="entry name" value="NACAEXCHNGR"/>
</dbReference>
<comment type="caution">
    <text evidence="24">The sequence shown here is derived from an EMBL/GenBank/DDBJ whole genome shotgun (WGS) entry which is preliminary data.</text>
</comment>
<feature type="transmembrane region" description="Helical" evidence="21">
    <location>
        <begin position="745"/>
        <end position="765"/>
    </location>
</feature>
<keyword evidence="15" id="KW-0406">Ion transport</keyword>
<feature type="coiled-coil region" evidence="20">
    <location>
        <begin position="271"/>
        <end position="302"/>
    </location>
</feature>
<dbReference type="GO" id="GO:0098703">
    <property type="term" value="P:calcium ion import across plasma membrane"/>
    <property type="evidence" value="ECO:0007669"/>
    <property type="project" value="TreeGrafter"/>
</dbReference>
<evidence type="ECO:0000256" key="2">
    <source>
        <dbReference type="ARBA" id="ARBA00007489"/>
    </source>
</evidence>
<feature type="transmembrane region" description="Helical" evidence="21">
    <location>
        <begin position="719"/>
        <end position="738"/>
    </location>
</feature>
<keyword evidence="18" id="KW-0739">Sodium transport</keyword>
<feature type="domain" description="Calx-beta" evidence="23">
    <location>
        <begin position="359"/>
        <end position="459"/>
    </location>
</feature>
<evidence type="ECO:0000256" key="16">
    <source>
        <dbReference type="ARBA" id="ARBA00023136"/>
    </source>
</evidence>
<feature type="signal peptide" evidence="22">
    <location>
        <begin position="1"/>
        <end position="20"/>
    </location>
</feature>
<feature type="transmembrane region" description="Helical" evidence="21">
    <location>
        <begin position="880"/>
        <end position="900"/>
    </location>
</feature>
<evidence type="ECO:0000256" key="19">
    <source>
        <dbReference type="ARBA" id="ARBA00033667"/>
    </source>
</evidence>
<keyword evidence="13 21" id="KW-1133">Transmembrane helix</keyword>
<dbReference type="Pfam" id="PF16494">
    <property type="entry name" value="Na_Ca_ex_C"/>
    <property type="match status" value="1"/>
</dbReference>
<evidence type="ECO:0000256" key="9">
    <source>
        <dbReference type="ARBA" id="ARBA00022729"/>
    </source>
</evidence>
<sequence length="946" mass="104167">MTTILLTALVLLQDMTLVLGGSSNKTEGPPQCEDGLIIPMWRPSENLSTGDRVARGLVYFIGMVYLFIGVSIVADKFMASIEVITSKEKEITIKRPNGDKQIVVVRVWNETVANLTLMALGSSAPEILLSIIEIYAKNYEAGDLGPGTIVGSAAFNLFMIIGLCVYVIPDGEVRKIKHLRVFFVTATWSVFAYIWLYIILAVISYGVVEVWEGLLTLMFFPATVYSAYFMDKKLYKFAGKRYRMNRRGMIVEHEGDVELGDKSNHVGNDEFKRFEDEENEEIREFEEHRREFIRILRELRKKNPNFEMKQLEALAREEMTNSGPKSRAFYRIQATRKLTGGCNLMKKTAERVQSDTDGVPITTKEEDNGIKLYFDPGHYTVMENVGEFFATVRREGGDLKTIVHVDYKTEDGSANAGSDYVATFGTLTFGPCEVTKSFSVKVIDDDVFEEDEHFYLRISNVRLDTSSGLPSNGETTSNGVTPAGKPAVQIVAPSLATVMILDDDHCGIFNLAEKDIEIVESVGTYDIKVVRWSGARGRVVVPYKCEEGTAKPGKDYSDISGELTFENNETEKFIQIQILEEDSYEKDVLFYVELGEPRQIGDDEIAGQIPKGSSLTEEEKIALLGLPKLGDVTRVQIRIKESKEFKNTVDKLLQRANASLLVGTSSWKEQFLEALTVSADDDDENGEGESPSCTDYVLHFLTLFWKVLFAFVPPTDLSDGYWCFTVSMLLIGVLTAIIGDCASHFGCTIGLKDAVTAIAFVALGTSIPDRFGGWLCFCVAIIWIGILTAVIGDVASAFGCSVGLKDSITAIAFVALGTSVPDTFASKVAAVQDKYADASIGNVTGSNAVNVFLGIGIAWSIAAVKHAINGRAFIVPPGNLAFSVTLFCTTALCAIAVMLLRRTKRIGGELGGPRGAKIATSCLFVFFWLFYVFMSSLEAYGVIQGF</sequence>
<evidence type="ECO:0000313" key="24">
    <source>
        <dbReference type="EMBL" id="KAK2707845.1"/>
    </source>
</evidence>
<keyword evidence="3" id="KW-0813">Transport</keyword>
<dbReference type="InterPro" id="IPR051171">
    <property type="entry name" value="CaCA"/>
</dbReference>
<dbReference type="Gene3D" id="1.20.1420.30">
    <property type="entry name" value="NCX, central ion-binding region"/>
    <property type="match status" value="2"/>
</dbReference>
<feature type="transmembrane region" description="Helical" evidence="21">
    <location>
        <begin position="921"/>
        <end position="943"/>
    </location>
</feature>
<evidence type="ECO:0000256" key="17">
    <source>
        <dbReference type="ARBA" id="ARBA00023180"/>
    </source>
</evidence>
<dbReference type="GO" id="GO:0042383">
    <property type="term" value="C:sarcolemma"/>
    <property type="evidence" value="ECO:0007669"/>
    <property type="project" value="TreeGrafter"/>
</dbReference>
<evidence type="ECO:0000256" key="12">
    <source>
        <dbReference type="ARBA" id="ARBA00022860"/>
    </source>
</evidence>
<evidence type="ECO:0000256" key="13">
    <source>
        <dbReference type="ARBA" id="ARBA00022989"/>
    </source>
</evidence>
<keyword evidence="4" id="KW-0050">Antiport</keyword>
<keyword evidence="16 21" id="KW-0472">Membrane</keyword>
<dbReference type="InterPro" id="IPR032452">
    <property type="entry name" value="Na_Ca_Ex_C-exten"/>
</dbReference>
<evidence type="ECO:0000256" key="21">
    <source>
        <dbReference type="SAM" id="Phobius"/>
    </source>
</evidence>
<dbReference type="GO" id="GO:0005432">
    <property type="term" value="F:calcium:sodium antiporter activity"/>
    <property type="evidence" value="ECO:0007669"/>
    <property type="project" value="InterPro"/>
</dbReference>
<evidence type="ECO:0000256" key="8">
    <source>
        <dbReference type="ARBA" id="ARBA00022723"/>
    </source>
</evidence>
<dbReference type="GO" id="GO:0007154">
    <property type="term" value="P:cell communication"/>
    <property type="evidence" value="ECO:0007669"/>
    <property type="project" value="InterPro"/>
</dbReference>
<dbReference type="Gene3D" id="2.60.40.2030">
    <property type="match status" value="2"/>
</dbReference>
<name>A0AA88H9C4_ARTSF</name>
<evidence type="ECO:0000256" key="7">
    <source>
        <dbReference type="ARBA" id="ARBA00022692"/>
    </source>
</evidence>
<feature type="domain" description="Calx-beta" evidence="23">
    <location>
        <begin position="496"/>
        <end position="595"/>
    </location>
</feature>
<dbReference type="PANTHER" id="PTHR11878">
    <property type="entry name" value="SODIUM/CALCIUM EXCHANGER"/>
    <property type="match status" value="1"/>
</dbReference>
<gene>
    <name evidence="24" type="ORF">QYM36_015503</name>
</gene>
<evidence type="ECO:0000256" key="15">
    <source>
        <dbReference type="ARBA" id="ARBA00023065"/>
    </source>
</evidence>
<keyword evidence="6" id="KW-0109">Calcium transport</keyword>
<feature type="transmembrane region" description="Helical" evidence="21">
    <location>
        <begin position="848"/>
        <end position="868"/>
    </location>
</feature>
<dbReference type="InterPro" id="IPR038081">
    <property type="entry name" value="CalX-like_sf"/>
</dbReference>
<dbReference type="GO" id="GO:0005516">
    <property type="term" value="F:calmodulin binding"/>
    <property type="evidence" value="ECO:0007669"/>
    <property type="project" value="UniProtKB-KW"/>
</dbReference>
<dbReference type="GO" id="GO:0046872">
    <property type="term" value="F:metal ion binding"/>
    <property type="evidence" value="ECO:0007669"/>
    <property type="project" value="UniProtKB-KW"/>
</dbReference>
<feature type="transmembrane region" description="Helical" evidence="21">
    <location>
        <begin position="148"/>
        <end position="169"/>
    </location>
</feature>
<dbReference type="SUPFAM" id="SSF141072">
    <property type="entry name" value="CalX-like"/>
    <property type="match status" value="2"/>
</dbReference>
<keyword evidence="8" id="KW-0479">Metal-binding</keyword>
<dbReference type="SMART" id="SM00237">
    <property type="entry name" value="Calx_beta"/>
    <property type="match status" value="2"/>
</dbReference>
<feature type="transmembrane region" description="Helical" evidence="21">
    <location>
        <begin position="181"/>
        <end position="207"/>
    </location>
</feature>
<feature type="transmembrane region" description="Helical" evidence="21">
    <location>
        <begin position="213"/>
        <end position="230"/>
    </location>
</feature>
<proteinExistence type="inferred from homology"/>
<keyword evidence="17" id="KW-0325">Glycoprotein</keyword>
<evidence type="ECO:0000256" key="1">
    <source>
        <dbReference type="ARBA" id="ARBA00004651"/>
    </source>
</evidence>
<evidence type="ECO:0000256" key="10">
    <source>
        <dbReference type="ARBA" id="ARBA00022737"/>
    </source>
</evidence>
<dbReference type="GO" id="GO:0098794">
    <property type="term" value="C:postsynapse"/>
    <property type="evidence" value="ECO:0007669"/>
    <property type="project" value="TreeGrafter"/>
</dbReference>
<evidence type="ECO:0000256" key="4">
    <source>
        <dbReference type="ARBA" id="ARBA00022449"/>
    </source>
</evidence>
<protein>
    <recommendedName>
        <fullName evidence="23">Calx-beta domain-containing protein</fullName>
    </recommendedName>
</protein>
<evidence type="ECO:0000259" key="23">
    <source>
        <dbReference type="SMART" id="SM00237"/>
    </source>
</evidence>
<comment type="catalytic activity">
    <reaction evidence="19">
        <text>Ca(2+)(in) + 3 Na(+)(out) = Ca(2+)(out) + 3 Na(+)(in)</text>
        <dbReference type="Rhea" id="RHEA:69955"/>
        <dbReference type="ChEBI" id="CHEBI:29101"/>
        <dbReference type="ChEBI" id="CHEBI:29108"/>
    </reaction>
</comment>
<evidence type="ECO:0000256" key="20">
    <source>
        <dbReference type="SAM" id="Coils"/>
    </source>
</evidence>
<keyword evidence="5" id="KW-1003">Cell membrane</keyword>
<evidence type="ECO:0000256" key="5">
    <source>
        <dbReference type="ARBA" id="ARBA00022475"/>
    </source>
</evidence>
<dbReference type="Pfam" id="PF03160">
    <property type="entry name" value="Calx-beta"/>
    <property type="match status" value="2"/>
</dbReference>